<dbReference type="OrthoDB" id="3224178at2759"/>
<name>A0A166GQR1_9AGAM</name>
<keyword evidence="3" id="KW-1185">Reference proteome</keyword>
<organism evidence="2 3">
    <name type="scientific">Sistotremastrum suecicum HHB10207 ss-3</name>
    <dbReference type="NCBI Taxonomy" id="1314776"/>
    <lineage>
        <taxon>Eukaryota</taxon>
        <taxon>Fungi</taxon>
        <taxon>Dikarya</taxon>
        <taxon>Basidiomycota</taxon>
        <taxon>Agaricomycotina</taxon>
        <taxon>Agaricomycetes</taxon>
        <taxon>Sistotremastrales</taxon>
        <taxon>Sistotremastraceae</taxon>
        <taxon>Sistotremastrum</taxon>
    </lineage>
</organism>
<evidence type="ECO:0000259" key="1">
    <source>
        <dbReference type="PROSITE" id="PS50011"/>
    </source>
</evidence>
<protein>
    <recommendedName>
        <fullName evidence="1">Protein kinase domain-containing protein</fullName>
    </recommendedName>
</protein>
<dbReference type="GO" id="GO:0005524">
    <property type="term" value="F:ATP binding"/>
    <property type="evidence" value="ECO:0007669"/>
    <property type="project" value="InterPro"/>
</dbReference>
<feature type="domain" description="Protein kinase" evidence="1">
    <location>
        <begin position="79"/>
        <end position="349"/>
    </location>
</feature>
<proteinExistence type="predicted"/>
<dbReference type="EMBL" id="KV428017">
    <property type="protein sequence ID" value="KZT41915.1"/>
    <property type="molecule type" value="Genomic_DNA"/>
</dbReference>
<dbReference type="AlphaFoldDB" id="A0A166GQR1"/>
<dbReference type="PROSITE" id="PS50011">
    <property type="entry name" value="PROTEIN_KINASE_DOM"/>
    <property type="match status" value="1"/>
</dbReference>
<gene>
    <name evidence="2" type="ORF">SISSUDRAFT_1042148</name>
</gene>
<dbReference type="SUPFAM" id="SSF56112">
    <property type="entry name" value="Protein kinase-like (PK-like)"/>
    <property type="match status" value="1"/>
</dbReference>
<evidence type="ECO:0000313" key="3">
    <source>
        <dbReference type="Proteomes" id="UP000076798"/>
    </source>
</evidence>
<dbReference type="InterPro" id="IPR000719">
    <property type="entry name" value="Prot_kinase_dom"/>
</dbReference>
<dbReference type="Gene3D" id="1.10.510.10">
    <property type="entry name" value="Transferase(Phosphotransferase) domain 1"/>
    <property type="match status" value="1"/>
</dbReference>
<sequence length="349" mass="40078">MADARLDELPQTLAAWRTFGSAKADPLPCHLWESLRSWLTQNGYHPWEMEGGSSLNVIPPRSRPGLRSPDGFVYTHPKSCMRNNCFSGTKAILWPARTTDGRDVVIRLIQKGNEGAEHMNVLRTHARGEAAFHSTNHCVPLLHELFLRDMVFGVFPYLGDRVDYPWFWDVREAFDFIIQALEAVGYLHKNLVAHLDIDIDNFLFNYAGQDRYIESHKVKEKFRCYFPVRYYLGDMELSVMFSPDSDPASRKIVGHPLKRIGVDPSKYGRELVPEMSSDEPYCPFKADMWQFGNMLGHMFEQFTDLLSDLFVLIRELKSTDPERRPTATQAMERAILLREQAPPHPDAGS</sequence>
<accession>A0A166GQR1</accession>
<dbReference type="SMART" id="SM00220">
    <property type="entry name" value="S_TKc"/>
    <property type="match status" value="1"/>
</dbReference>
<dbReference type="InterPro" id="IPR011009">
    <property type="entry name" value="Kinase-like_dom_sf"/>
</dbReference>
<evidence type="ECO:0000313" key="2">
    <source>
        <dbReference type="EMBL" id="KZT41915.1"/>
    </source>
</evidence>
<dbReference type="GO" id="GO:0004672">
    <property type="term" value="F:protein kinase activity"/>
    <property type="evidence" value="ECO:0007669"/>
    <property type="project" value="InterPro"/>
</dbReference>
<dbReference type="Proteomes" id="UP000076798">
    <property type="component" value="Unassembled WGS sequence"/>
</dbReference>
<reference evidence="2 3" key="1">
    <citation type="journal article" date="2016" name="Mol. Biol. Evol.">
        <title>Comparative Genomics of Early-Diverging Mushroom-Forming Fungi Provides Insights into the Origins of Lignocellulose Decay Capabilities.</title>
        <authorList>
            <person name="Nagy L.G."/>
            <person name="Riley R."/>
            <person name="Tritt A."/>
            <person name="Adam C."/>
            <person name="Daum C."/>
            <person name="Floudas D."/>
            <person name="Sun H."/>
            <person name="Yadav J.S."/>
            <person name="Pangilinan J."/>
            <person name="Larsson K.H."/>
            <person name="Matsuura K."/>
            <person name="Barry K."/>
            <person name="Labutti K."/>
            <person name="Kuo R."/>
            <person name="Ohm R.A."/>
            <person name="Bhattacharya S.S."/>
            <person name="Shirouzu T."/>
            <person name="Yoshinaga Y."/>
            <person name="Martin F.M."/>
            <person name="Grigoriev I.V."/>
            <person name="Hibbett D.S."/>
        </authorList>
    </citation>
    <scope>NUCLEOTIDE SEQUENCE [LARGE SCALE GENOMIC DNA]</scope>
    <source>
        <strain evidence="2 3">HHB10207 ss-3</strain>
    </source>
</reference>